<evidence type="ECO:0000256" key="4">
    <source>
        <dbReference type="ARBA" id="ARBA00016507"/>
    </source>
</evidence>
<keyword evidence="11" id="KW-0966">Cell projection</keyword>
<keyword evidence="9" id="KW-1006">Bacterial flagellum protein export</keyword>
<dbReference type="GO" id="GO:0009288">
    <property type="term" value="C:bacterial-type flagellum"/>
    <property type="evidence" value="ECO:0007669"/>
    <property type="project" value="InterPro"/>
</dbReference>
<feature type="domain" description="Flagellar assembly protein FliH/Type III secretion system HrpE" evidence="10">
    <location>
        <begin position="154"/>
        <end position="280"/>
    </location>
</feature>
<reference evidence="11 12" key="1">
    <citation type="submission" date="2019-10" db="EMBL/GenBank/DDBJ databases">
        <title>Glaciimonas soli sp. nov., a psychrophilic bacterium isolated from the forest soil of a high elevation mountain in Taiwan.</title>
        <authorList>
            <person name="Wang L.-T."/>
            <person name="Shieh W.Y."/>
        </authorList>
    </citation>
    <scope>NUCLEOTIDE SEQUENCE [LARGE SCALE GENOMIC DNA]</scope>
    <source>
        <strain evidence="11 12">GS1</strain>
    </source>
</reference>
<keyword evidence="8" id="KW-0653">Protein transport</keyword>
<evidence type="ECO:0000313" key="11">
    <source>
        <dbReference type="EMBL" id="MQQ99444.1"/>
    </source>
</evidence>
<comment type="function">
    <text evidence="1">Needed for flagellar regrowth and assembly.</text>
</comment>
<evidence type="ECO:0000256" key="8">
    <source>
        <dbReference type="ARBA" id="ARBA00022927"/>
    </source>
</evidence>
<evidence type="ECO:0000256" key="5">
    <source>
        <dbReference type="ARBA" id="ARBA00022448"/>
    </source>
</evidence>
<keyword evidence="7" id="KW-1005">Bacterial flagellum biogenesis</keyword>
<dbReference type="GO" id="GO:0005829">
    <property type="term" value="C:cytosol"/>
    <property type="evidence" value="ECO:0007669"/>
    <property type="project" value="TreeGrafter"/>
</dbReference>
<dbReference type="EMBL" id="WINI01000001">
    <property type="protein sequence ID" value="MQQ99444.1"/>
    <property type="molecule type" value="Genomic_DNA"/>
</dbReference>
<keyword evidence="12" id="KW-1185">Reference proteome</keyword>
<evidence type="ECO:0000256" key="6">
    <source>
        <dbReference type="ARBA" id="ARBA00022490"/>
    </source>
</evidence>
<dbReference type="PRINTS" id="PR01003">
    <property type="entry name" value="FLGFLIH"/>
</dbReference>
<keyword evidence="11" id="KW-0969">Cilium</keyword>
<dbReference type="GO" id="GO:0071973">
    <property type="term" value="P:bacterial-type flagellum-dependent cell motility"/>
    <property type="evidence" value="ECO:0007669"/>
    <property type="project" value="InterPro"/>
</dbReference>
<comment type="similarity">
    <text evidence="3">Belongs to the FliH family.</text>
</comment>
<evidence type="ECO:0000256" key="9">
    <source>
        <dbReference type="ARBA" id="ARBA00023225"/>
    </source>
</evidence>
<comment type="subcellular location">
    <subcellularLocation>
        <location evidence="2">Cytoplasm</location>
    </subcellularLocation>
</comment>
<dbReference type="Pfam" id="PF02108">
    <property type="entry name" value="FliH"/>
    <property type="match status" value="1"/>
</dbReference>
<dbReference type="OrthoDB" id="5296952at2"/>
<accession>A0A843YJ94</accession>
<gene>
    <name evidence="11" type="ORF">GEV47_01935</name>
</gene>
<dbReference type="GO" id="GO:0003774">
    <property type="term" value="F:cytoskeletal motor activity"/>
    <property type="evidence" value="ECO:0007669"/>
    <property type="project" value="InterPro"/>
</dbReference>
<name>A0A843YJ94_9BURK</name>
<protein>
    <recommendedName>
        <fullName evidence="4">Flagellar assembly protein FliH</fullName>
    </recommendedName>
</protein>
<keyword evidence="6" id="KW-0963">Cytoplasm</keyword>
<evidence type="ECO:0000256" key="3">
    <source>
        <dbReference type="ARBA" id="ARBA00006602"/>
    </source>
</evidence>
<dbReference type="RefSeq" id="WP_153233021.1">
    <property type="nucleotide sequence ID" value="NZ_WINI01000001.1"/>
</dbReference>
<evidence type="ECO:0000259" key="10">
    <source>
        <dbReference type="Pfam" id="PF02108"/>
    </source>
</evidence>
<dbReference type="PANTHER" id="PTHR34982">
    <property type="entry name" value="YOP PROTEINS TRANSLOCATION PROTEIN L"/>
    <property type="match status" value="1"/>
</dbReference>
<dbReference type="InterPro" id="IPR000563">
    <property type="entry name" value="Flag_FliH"/>
</dbReference>
<dbReference type="GO" id="GO:0044781">
    <property type="term" value="P:bacterial-type flagellum organization"/>
    <property type="evidence" value="ECO:0007669"/>
    <property type="project" value="UniProtKB-KW"/>
</dbReference>
<evidence type="ECO:0000313" key="12">
    <source>
        <dbReference type="Proteomes" id="UP000451565"/>
    </source>
</evidence>
<evidence type="ECO:0000256" key="7">
    <source>
        <dbReference type="ARBA" id="ARBA00022795"/>
    </source>
</evidence>
<evidence type="ECO:0000256" key="2">
    <source>
        <dbReference type="ARBA" id="ARBA00004496"/>
    </source>
</evidence>
<dbReference type="InterPro" id="IPR018035">
    <property type="entry name" value="Flagellar_FliH/T3SS_HrpE"/>
</dbReference>
<keyword evidence="11" id="KW-0282">Flagellum</keyword>
<dbReference type="PANTHER" id="PTHR34982:SF1">
    <property type="entry name" value="FLAGELLAR ASSEMBLY PROTEIN FLIH"/>
    <property type="match status" value="1"/>
</dbReference>
<dbReference type="AlphaFoldDB" id="A0A843YJ94"/>
<sequence>MANATKTSPSSFQPFPMPAVRHGSAETFMPLANTYARPAVLQPVNRHNVKKKRPPKIASQSSVHAWERWNAGMFKDGMPIDDTLINLTVDDDALPETGLASGLEQLQAHLLIDEEELVRLREEARQEGLNEGLKLGYLEGQKQGYNVGIALVENEVEKLRTLLTTLPQALRNNDQEIADDLLTLALDVGRQLVVQELSIEPELILPVVRELLQTEPALSGQPQLLLHPEDFSLVEKYLMEELQAVGWNIKSDPHLQRGDCRVKAESGGIDATLDTRWQRITAALGHHETQFHRRRDDVKE</sequence>
<comment type="caution">
    <text evidence="11">The sequence shown here is derived from an EMBL/GenBank/DDBJ whole genome shotgun (WGS) entry which is preliminary data.</text>
</comment>
<organism evidence="11 12">
    <name type="scientific">Glaciimonas soli</name>
    <dbReference type="NCBI Taxonomy" id="2590999"/>
    <lineage>
        <taxon>Bacteria</taxon>
        <taxon>Pseudomonadati</taxon>
        <taxon>Pseudomonadota</taxon>
        <taxon>Betaproteobacteria</taxon>
        <taxon>Burkholderiales</taxon>
        <taxon>Oxalobacteraceae</taxon>
        <taxon>Glaciimonas</taxon>
    </lineage>
</organism>
<dbReference type="GO" id="GO:0015031">
    <property type="term" value="P:protein transport"/>
    <property type="evidence" value="ECO:0007669"/>
    <property type="project" value="UniProtKB-KW"/>
</dbReference>
<proteinExistence type="inferred from homology"/>
<evidence type="ECO:0000256" key="1">
    <source>
        <dbReference type="ARBA" id="ARBA00003041"/>
    </source>
</evidence>
<dbReference type="Proteomes" id="UP000451565">
    <property type="component" value="Unassembled WGS sequence"/>
</dbReference>
<keyword evidence="5" id="KW-0813">Transport</keyword>
<dbReference type="InterPro" id="IPR051472">
    <property type="entry name" value="T3SS_Stator/FliH"/>
</dbReference>